<protein>
    <submittedName>
        <fullName evidence="5">AMP-binding protein</fullName>
    </submittedName>
</protein>
<sequence>MRTVIKQILRHALTAPHQVALNDGRRTLTYRELHRAIDALGARIGGERIAVMMDNGIAWAVVDLAIAACGVVAIPVPTFFTASQVAHLFADAAPDLLISDRAPGSALPDGATYHLAIRVADVELHLYTLDAPPRRTLPFDTGKITYTSGTTGQPKGVCVTHEALDAVTQSLADAVSAQPSDRSLTVLPLSTLLANIGGLYVPLSRGATAFVPPLEACGFSGSSRVDPGQFLAAFHRFAPTATILVPQLLKLVVEAAQAGAPLPPSLRFVAVGGAPCSEPLVLRARAMGIPVYEGYGLSEATSVVSMNRPGDDRPGSVGKPLPHVRVRIADDGEIVVAGSLTGGYLGTYEPRPTAWHTGDLGWMDADGFLYVTGRKKAAFATAYGRNVSPEWVESEVVATRAVLQAAVFGEGLDYNVAVVVPMPGASAEQVGAAIAAANARLPDYARLRAWCLADEPFHAGNGQARPGGALDRPVIAHRYAGVLAAIHQREHAHVHA</sequence>
<keyword evidence="2" id="KW-0436">Ligase</keyword>
<name>A0ABT6BEL4_9GAMM</name>
<comment type="caution">
    <text evidence="5">The sequence shown here is derived from an EMBL/GenBank/DDBJ whole genome shotgun (WGS) entry which is preliminary data.</text>
</comment>
<reference evidence="5 6" key="1">
    <citation type="journal article" date="2024" name="Curr. Microbiol.">
        <title>Luteibacter sahnii sp. nov., A Novel Yellow-Colored Xanthomonadin Pigment Producing Probiotic Bacterium from Healthy Rice Seed Microbiome.</title>
        <authorList>
            <person name="Jaiswal G."/>
            <person name="Rana R."/>
            <person name="Nayak P.K."/>
            <person name="Chouhan R."/>
            <person name="Gandhi S.G."/>
            <person name="Patel H.K."/>
            <person name="Patil P.B."/>
        </authorList>
    </citation>
    <scope>NUCLEOTIDE SEQUENCE [LARGE SCALE GENOMIC DNA]</scope>
    <source>
        <strain evidence="5 6">PPL201</strain>
    </source>
</reference>
<evidence type="ECO:0000259" key="4">
    <source>
        <dbReference type="Pfam" id="PF00501"/>
    </source>
</evidence>
<gene>
    <name evidence="5" type="ORF">P3W24_16490</name>
</gene>
<dbReference type="InterPro" id="IPR000873">
    <property type="entry name" value="AMP-dep_synth/lig_dom"/>
</dbReference>
<dbReference type="EMBL" id="JARJJS010000005">
    <property type="protein sequence ID" value="MDF4026572.1"/>
    <property type="molecule type" value="Genomic_DNA"/>
</dbReference>
<dbReference type="InterPro" id="IPR020845">
    <property type="entry name" value="AMP-binding_CS"/>
</dbReference>
<dbReference type="Gene3D" id="3.40.50.12780">
    <property type="entry name" value="N-terminal domain of ligase-like"/>
    <property type="match status" value="1"/>
</dbReference>
<evidence type="ECO:0000313" key="5">
    <source>
        <dbReference type="EMBL" id="MDF4026572.1"/>
    </source>
</evidence>
<comment type="similarity">
    <text evidence="1">Belongs to the ATP-dependent AMP-binding enzyme family.</text>
</comment>
<feature type="domain" description="AMP-dependent synthetase/ligase" evidence="4">
    <location>
        <begin position="11"/>
        <end position="338"/>
    </location>
</feature>
<feature type="transmembrane region" description="Helical" evidence="3">
    <location>
        <begin position="57"/>
        <end position="80"/>
    </location>
</feature>
<proteinExistence type="inferred from homology"/>
<evidence type="ECO:0000256" key="1">
    <source>
        <dbReference type="ARBA" id="ARBA00006432"/>
    </source>
</evidence>
<dbReference type="InterPro" id="IPR042099">
    <property type="entry name" value="ANL_N_sf"/>
</dbReference>
<dbReference type="Pfam" id="PF00501">
    <property type="entry name" value="AMP-binding"/>
    <property type="match status" value="1"/>
</dbReference>
<dbReference type="PANTHER" id="PTHR43201:SF5">
    <property type="entry name" value="MEDIUM-CHAIN ACYL-COA LIGASE ACSF2, MITOCHONDRIAL"/>
    <property type="match status" value="1"/>
</dbReference>
<dbReference type="SUPFAM" id="SSF56801">
    <property type="entry name" value="Acetyl-CoA synthetase-like"/>
    <property type="match status" value="1"/>
</dbReference>
<evidence type="ECO:0000256" key="2">
    <source>
        <dbReference type="ARBA" id="ARBA00022598"/>
    </source>
</evidence>
<dbReference type="Pfam" id="PF23562">
    <property type="entry name" value="AMP-binding_C_3"/>
    <property type="match status" value="1"/>
</dbReference>
<dbReference type="PROSITE" id="PS00455">
    <property type="entry name" value="AMP_BINDING"/>
    <property type="match status" value="1"/>
</dbReference>
<evidence type="ECO:0000256" key="3">
    <source>
        <dbReference type="SAM" id="Phobius"/>
    </source>
</evidence>
<evidence type="ECO:0000313" key="6">
    <source>
        <dbReference type="Proteomes" id="UP001528850"/>
    </source>
</evidence>
<keyword evidence="3" id="KW-0812">Transmembrane</keyword>
<dbReference type="Proteomes" id="UP001528850">
    <property type="component" value="Unassembled WGS sequence"/>
</dbReference>
<keyword evidence="3" id="KW-0472">Membrane</keyword>
<organism evidence="5 6">
    <name type="scientific">Luteibacter sahnii</name>
    <dbReference type="NCBI Taxonomy" id="3021977"/>
    <lineage>
        <taxon>Bacteria</taxon>
        <taxon>Pseudomonadati</taxon>
        <taxon>Pseudomonadota</taxon>
        <taxon>Gammaproteobacteria</taxon>
        <taxon>Lysobacterales</taxon>
        <taxon>Rhodanobacteraceae</taxon>
        <taxon>Luteibacter</taxon>
    </lineage>
</organism>
<accession>A0ABT6BEL4</accession>
<keyword evidence="6" id="KW-1185">Reference proteome</keyword>
<dbReference type="PANTHER" id="PTHR43201">
    <property type="entry name" value="ACYL-COA SYNTHETASE"/>
    <property type="match status" value="1"/>
</dbReference>
<keyword evidence="3" id="KW-1133">Transmembrane helix</keyword>